<comment type="similarity">
    <text evidence="1">Belongs to the LysR transcriptional regulatory family.</text>
</comment>
<evidence type="ECO:0000256" key="1">
    <source>
        <dbReference type="ARBA" id="ARBA00009437"/>
    </source>
</evidence>
<dbReference type="Pfam" id="PF03466">
    <property type="entry name" value="LysR_substrate"/>
    <property type="match status" value="1"/>
</dbReference>
<evidence type="ECO:0000256" key="2">
    <source>
        <dbReference type="ARBA" id="ARBA00023015"/>
    </source>
</evidence>
<sequence length="174" mass="19222">LFEDDVLIVVPPGHRLAAKNFVTPEDFATENILVYPPKSESTLVTKILEPAGIRPRKIQEVLLTEVILEMIIGGLAIAALPRWAVGPRVASGAVMGVPLEPPGYHWQWSVAQLRDNPRPDYVREFVRILAERPMLADFFPGPSRSQSQAGQGRHPGHAAETFSGQLARSSPRFR</sequence>
<feature type="domain" description="LysR substrate-binding" evidence="6">
    <location>
        <begin position="1"/>
        <end position="132"/>
    </location>
</feature>
<keyword evidence="4" id="KW-0804">Transcription</keyword>
<organism evidence="7 8">
    <name type="scientific">Candidatus Acidiferrum panamense</name>
    <dbReference type="NCBI Taxonomy" id="2741543"/>
    <lineage>
        <taxon>Bacteria</taxon>
        <taxon>Pseudomonadati</taxon>
        <taxon>Acidobacteriota</taxon>
        <taxon>Terriglobia</taxon>
        <taxon>Candidatus Acidiferrales</taxon>
        <taxon>Candidatus Acidiferrum</taxon>
    </lineage>
</organism>
<dbReference type="GO" id="GO:0003700">
    <property type="term" value="F:DNA-binding transcription factor activity"/>
    <property type="evidence" value="ECO:0007669"/>
    <property type="project" value="TreeGrafter"/>
</dbReference>
<keyword evidence="2" id="KW-0805">Transcription regulation</keyword>
<dbReference type="GO" id="GO:0032993">
    <property type="term" value="C:protein-DNA complex"/>
    <property type="evidence" value="ECO:0007669"/>
    <property type="project" value="TreeGrafter"/>
</dbReference>
<evidence type="ECO:0000259" key="6">
    <source>
        <dbReference type="Pfam" id="PF03466"/>
    </source>
</evidence>
<keyword evidence="3" id="KW-0238">DNA-binding</keyword>
<dbReference type="SUPFAM" id="SSF53850">
    <property type="entry name" value="Periplasmic binding protein-like II"/>
    <property type="match status" value="1"/>
</dbReference>
<dbReference type="Proteomes" id="UP000567293">
    <property type="component" value="Unassembled WGS sequence"/>
</dbReference>
<dbReference type="InterPro" id="IPR005119">
    <property type="entry name" value="LysR_subst-bd"/>
</dbReference>
<reference evidence="7" key="1">
    <citation type="submission" date="2020-06" db="EMBL/GenBank/DDBJ databases">
        <title>Legume-microbial interactions unlock mineral nutrients during tropical forest succession.</title>
        <authorList>
            <person name="Epihov D.Z."/>
        </authorList>
    </citation>
    <scope>NUCLEOTIDE SEQUENCE [LARGE SCALE GENOMIC DNA]</scope>
    <source>
        <strain evidence="7">Pan2503</strain>
    </source>
</reference>
<evidence type="ECO:0000313" key="7">
    <source>
        <dbReference type="EMBL" id="MBA0089131.1"/>
    </source>
</evidence>
<feature type="non-terminal residue" evidence="7">
    <location>
        <position position="1"/>
    </location>
</feature>
<evidence type="ECO:0000256" key="4">
    <source>
        <dbReference type="ARBA" id="ARBA00023163"/>
    </source>
</evidence>
<evidence type="ECO:0000256" key="3">
    <source>
        <dbReference type="ARBA" id="ARBA00023125"/>
    </source>
</evidence>
<evidence type="ECO:0000256" key="5">
    <source>
        <dbReference type="SAM" id="MobiDB-lite"/>
    </source>
</evidence>
<proteinExistence type="inferred from homology"/>
<dbReference type="AlphaFoldDB" id="A0A7V8T0L8"/>
<gene>
    <name evidence="7" type="ORF">HRJ53_29425</name>
</gene>
<dbReference type="PANTHER" id="PTHR30346:SF28">
    <property type="entry name" value="HTH-TYPE TRANSCRIPTIONAL REGULATOR CYNR"/>
    <property type="match status" value="1"/>
</dbReference>
<dbReference type="GO" id="GO:0003677">
    <property type="term" value="F:DNA binding"/>
    <property type="evidence" value="ECO:0007669"/>
    <property type="project" value="UniProtKB-KW"/>
</dbReference>
<name>A0A7V8T0L8_9BACT</name>
<protein>
    <recommendedName>
        <fullName evidence="6">LysR substrate-binding domain-containing protein</fullName>
    </recommendedName>
</protein>
<dbReference type="Gene3D" id="3.40.190.10">
    <property type="entry name" value="Periplasmic binding protein-like II"/>
    <property type="match status" value="1"/>
</dbReference>
<keyword evidence="8" id="KW-1185">Reference proteome</keyword>
<feature type="region of interest" description="Disordered" evidence="5">
    <location>
        <begin position="139"/>
        <end position="174"/>
    </location>
</feature>
<accession>A0A7V8T0L8</accession>
<evidence type="ECO:0000313" key="8">
    <source>
        <dbReference type="Proteomes" id="UP000567293"/>
    </source>
</evidence>
<dbReference type="PANTHER" id="PTHR30346">
    <property type="entry name" value="TRANSCRIPTIONAL DUAL REGULATOR HCAR-RELATED"/>
    <property type="match status" value="1"/>
</dbReference>
<comment type="caution">
    <text evidence="7">The sequence shown here is derived from an EMBL/GenBank/DDBJ whole genome shotgun (WGS) entry which is preliminary data.</text>
</comment>
<dbReference type="EMBL" id="JACDQQ010002850">
    <property type="protein sequence ID" value="MBA0089131.1"/>
    <property type="molecule type" value="Genomic_DNA"/>
</dbReference>